<evidence type="ECO:0000256" key="2">
    <source>
        <dbReference type="ARBA" id="ARBA00004141"/>
    </source>
</evidence>
<protein>
    <recommendedName>
        <fullName evidence="3">RING-type E3 ubiquitin transferase</fullName>
        <ecNumber evidence="3">2.3.2.27</ecNumber>
    </recommendedName>
</protein>
<evidence type="ECO:0000256" key="9">
    <source>
        <dbReference type="ARBA" id="ARBA00022833"/>
    </source>
</evidence>
<keyword evidence="5" id="KW-0812">Transmembrane</keyword>
<dbReference type="GO" id="GO:0006511">
    <property type="term" value="P:ubiquitin-dependent protein catabolic process"/>
    <property type="evidence" value="ECO:0007669"/>
    <property type="project" value="TreeGrafter"/>
</dbReference>
<dbReference type="AlphaFoldDB" id="A0A177A9I2"/>
<comment type="catalytic activity">
    <reaction evidence="1">
        <text>S-ubiquitinyl-[E2 ubiquitin-conjugating enzyme]-L-cysteine + [acceptor protein]-L-lysine = [E2 ubiquitin-conjugating enzyme]-L-cysteine + N(6)-ubiquitinyl-[acceptor protein]-L-lysine.</text>
        <dbReference type="EC" id="2.3.2.27"/>
    </reaction>
</comment>
<dbReference type="GO" id="GO:0016567">
    <property type="term" value="P:protein ubiquitination"/>
    <property type="evidence" value="ECO:0007669"/>
    <property type="project" value="UniProtKB-UniPathway"/>
</dbReference>
<dbReference type="EC" id="2.3.2.27" evidence="3"/>
<keyword evidence="7 12" id="KW-0863">Zinc-finger</keyword>
<evidence type="ECO:0000259" key="13">
    <source>
        <dbReference type="PROSITE" id="PS50089"/>
    </source>
</evidence>
<dbReference type="PANTHER" id="PTHR45977:SF4">
    <property type="entry name" value="RING-TYPE DOMAIN-CONTAINING PROTEIN"/>
    <property type="match status" value="1"/>
</dbReference>
<proteinExistence type="predicted"/>
<dbReference type="EMBL" id="KV441398">
    <property type="protein sequence ID" value="OAF57941.1"/>
    <property type="molecule type" value="Genomic_DNA"/>
</dbReference>
<dbReference type="InterPro" id="IPR013083">
    <property type="entry name" value="Znf_RING/FYVE/PHD"/>
</dbReference>
<keyword evidence="9" id="KW-0862">Zinc</keyword>
<evidence type="ECO:0000256" key="11">
    <source>
        <dbReference type="ARBA" id="ARBA00023136"/>
    </source>
</evidence>
<dbReference type="Pfam" id="PF13639">
    <property type="entry name" value="zf-RING_2"/>
    <property type="match status" value="1"/>
</dbReference>
<organism evidence="14">
    <name type="scientific">Pseudogymnoascus destructans</name>
    <dbReference type="NCBI Taxonomy" id="655981"/>
    <lineage>
        <taxon>Eukaryota</taxon>
        <taxon>Fungi</taxon>
        <taxon>Dikarya</taxon>
        <taxon>Ascomycota</taxon>
        <taxon>Pezizomycotina</taxon>
        <taxon>Leotiomycetes</taxon>
        <taxon>Thelebolales</taxon>
        <taxon>Thelebolaceae</taxon>
        <taxon>Pseudogymnoascus</taxon>
    </lineage>
</organism>
<keyword evidence="10" id="KW-1133">Transmembrane helix</keyword>
<dbReference type="PROSITE" id="PS50089">
    <property type="entry name" value="ZF_RING_2"/>
    <property type="match status" value="1"/>
</dbReference>
<dbReference type="SMART" id="SM00184">
    <property type="entry name" value="RING"/>
    <property type="match status" value="1"/>
</dbReference>
<evidence type="ECO:0000256" key="1">
    <source>
        <dbReference type="ARBA" id="ARBA00000900"/>
    </source>
</evidence>
<feature type="domain" description="RING-type" evidence="13">
    <location>
        <begin position="195"/>
        <end position="237"/>
    </location>
</feature>
<accession>A0A177A9I2</accession>
<dbReference type="UniPathway" id="UPA00143"/>
<dbReference type="Proteomes" id="UP000077154">
    <property type="component" value="Unassembled WGS sequence"/>
</dbReference>
<sequence length="267" mass="30734">MENVGEQVQCFVFITFFHNCGHTSTRKHCRDKQKIWAEGTHKHPHAACNDACDYMLPYYSYMWDLACTWCRQHPNIPRTSEERSDMPADGQLDLPIPMMELLQRRHAFMTMMRVQREGQTRLTPYEVNHTDAPLDILMEMLIRHDSNTANERLRADINGVPISDRTFEVGALHEHSELFTYVNARTYPDIHEDNCSICLASINNNSIRSLPCGHIYHLICIYEWLARSNPKTCPACRQTYNIIMSSITANLDEADADIDATAILPGM</sequence>
<dbReference type="VEuPathDB" id="FungiDB:GMDG_00311"/>
<dbReference type="SUPFAM" id="SSF57850">
    <property type="entry name" value="RING/U-box"/>
    <property type="match status" value="1"/>
</dbReference>
<evidence type="ECO:0000256" key="10">
    <source>
        <dbReference type="ARBA" id="ARBA00022989"/>
    </source>
</evidence>
<dbReference type="GO" id="GO:0008270">
    <property type="term" value="F:zinc ion binding"/>
    <property type="evidence" value="ECO:0007669"/>
    <property type="project" value="UniProtKB-KW"/>
</dbReference>
<evidence type="ECO:0000256" key="4">
    <source>
        <dbReference type="ARBA" id="ARBA00022679"/>
    </source>
</evidence>
<comment type="subcellular location">
    <subcellularLocation>
        <location evidence="2">Membrane</location>
        <topology evidence="2">Multi-pass membrane protein</topology>
    </subcellularLocation>
</comment>
<keyword evidence="6" id="KW-0479">Metal-binding</keyword>
<dbReference type="OrthoDB" id="8062037at2759"/>
<gene>
    <name evidence="14" type="ORF">VC83_05246</name>
</gene>
<evidence type="ECO:0000256" key="6">
    <source>
        <dbReference type="ARBA" id="ARBA00022723"/>
    </source>
</evidence>
<reference evidence="14" key="1">
    <citation type="submission" date="2016-03" db="EMBL/GenBank/DDBJ databases">
        <title>Updated assembly of Pseudogymnoascus destructans, the fungus causing white-nose syndrome of bats.</title>
        <authorList>
            <person name="Palmer J.M."/>
            <person name="Drees K.P."/>
            <person name="Foster J.T."/>
            <person name="Lindner D.L."/>
        </authorList>
    </citation>
    <scope>NUCLEOTIDE SEQUENCE [LARGE SCALE GENOMIC DNA]</scope>
    <source>
        <strain evidence="14">20631-21</strain>
    </source>
</reference>
<dbReference type="GO" id="GO:0061630">
    <property type="term" value="F:ubiquitin protein ligase activity"/>
    <property type="evidence" value="ECO:0007669"/>
    <property type="project" value="UniProtKB-EC"/>
</dbReference>
<evidence type="ECO:0000256" key="5">
    <source>
        <dbReference type="ARBA" id="ARBA00022692"/>
    </source>
</evidence>
<dbReference type="Gene3D" id="3.30.40.10">
    <property type="entry name" value="Zinc/RING finger domain, C3HC4 (zinc finger)"/>
    <property type="match status" value="1"/>
</dbReference>
<dbReference type="GO" id="GO:0016020">
    <property type="term" value="C:membrane"/>
    <property type="evidence" value="ECO:0007669"/>
    <property type="project" value="UniProtKB-SubCell"/>
</dbReference>
<evidence type="ECO:0000313" key="14">
    <source>
        <dbReference type="EMBL" id="OAF57941.1"/>
    </source>
</evidence>
<dbReference type="GeneID" id="36288312"/>
<evidence type="ECO:0000256" key="12">
    <source>
        <dbReference type="PROSITE-ProRule" id="PRU00175"/>
    </source>
</evidence>
<keyword evidence="11" id="KW-0472">Membrane</keyword>
<evidence type="ECO:0000256" key="3">
    <source>
        <dbReference type="ARBA" id="ARBA00012483"/>
    </source>
</evidence>
<keyword evidence="8" id="KW-0833">Ubl conjugation pathway</keyword>
<evidence type="ECO:0000256" key="7">
    <source>
        <dbReference type="ARBA" id="ARBA00022771"/>
    </source>
</evidence>
<dbReference type="RefSeq" id="XP_024323227.1">
    <property type="nucleotide sequence ID" value="XM_024468868.1"/>
</dbReference>
<dbReference type="PANTHER" id="PTHR45977">
    <property type="entry name" value="TARGET OF ERK KINASE MPK-1"/>
    <property type="match status" value="1"/>
</dbReference>
<dbReference type="InterPro" id="IPR001841">
    <property type="entry name" value="Znf_RING"/>
</dbReference>
<keyword evidence="4" id="KW-0808">Transferase</keyword>
<evidence type="ECO:0000256" key="8">
    <source>
        <dbReference type="ARBA" id="ARBA00022786"/>
    </source>
</evidence>
<name>A0A177A9I2_9PEZI</name>